<sequence>MADRKHRAQSPGQRAVELIGDHRMNDLVFGHPGRITYTPLEIDVDGADVGDLSSNRSIAEEDTVLQQVTKTAEWFPSTGVASETRSFLKRERRPHRSWLLKGQPQAFMGTLGVDSSIADELKHPSTPDDQERPLSLLTVGEITDATDPSRSTGHPALAMAVGQSGHILRVVKLQAENWQWEKGESVSLGLVSGQETEEGHLCGDSVPYHQLKFVSSRKRYSPTRWLLAQKSTRTTIFAPELGRLPISCSSDACSLAATSLPYISIKPVINLSGEKTGGISHRDVAFNPGADSNPPQIAVIDECGNWTVWDIMETRSDGHRKLYPLRRFCGQFINGLMENSVLFGSGQGDSYRLCWVRSKKGLSRWLRDLDSPLGNPHSETGQGSPDDVSSRCESLLLSDRTTVKLFCLTTGRFLRALTMARHNKADRILDVHRSPFDASQVFVLTTSTVFWLDLSAVKESRDPVLTGVKAEDATANRPIVLLSCPHLRDQGDSTLKIAVLSGSNLGRNGLCLTWIYSARDGLTTLLWLEGPKTGCPARVQYHLFRLGSIVNPVPQQIELLPVSLYYNSEVRGGGQGLRYSQDGARFFQVVFLGPKLSLSSALLAVKRRTGVDIESTSYCYRPTSRSHRRAKAISYLASSFVVSDTFDERSAVPPDQTIPGSPLPGTTTVEEEAQIATADFSRVLDVVSQRVAHSVQRVELPSNHASGYGPLDLLENHLQTTHTADRQISLHTLLELAGDFTADFETQIMGNNCTAQLENLKNEFEDLQVAELSRGGRIMSGASLLRALEVMWSESLPEGVLDEHALQRRQSLLSHITTLLCLSQTGVTISSVPLPPRESQGSQLTSSDAMELSPSPPGRLPTPIDTASIANSSVGSDPLEPGTPKESPGDQEDEAITRLRRYAVSIKSVPPRKEGQLRLLSHWPKSPGSDPSGYVWSADNARNALLDEALEKRRKDEARRRRKAAKLGLQRSEDDMAGPSTQPLPHIPHSSQSQAPSAFESQSSLAPVQTMSQPLGGSHGGRPKKQKAKKVGGFK</sequence>
<dbReference type="RefSeq" id="XP_030989556.1">
    <property type="nucleotide sequence ID" value="XM_031133036.1"/>
</dbReference>
<evidence type="ECO:0000259" key="3">
    <source>
        <dbReference type="Pfam" id="PF20639"/>
    </source>
</evidence>
<dbReference type="GeneID" id="41977867"/>
<feature type="compositionally biased region" description="Basic residues" evidence="1">
    <location>
        <begin position="1021"/>
        <end position="1035"/>
    </location>
</feature>
<gene>
    <name evidence="4" type="ORF">E0L32_010420</name>
</gene>
<feature type="region of interest" description="Disordered" evidence="1">
    <location>
        <begin position="830"/>
        <end position="893"/>
    </location>
</feature>
<feature type="compositionally biased region" description="Polar residues" evidence="1">
    <location>
        <begin position="979"/>
        <end position="1015"/>
    </location>
</feature>
<dbReference type="GO" id="GO:0001179">
    <property type="term" value="F:RNA polymerase I general transcription initiation factor binding"/>
    <property type="evidence" value="ECO:0007669"/>
    <property type="project" value="TreeGrafter"/>
</dbReference>
<protein>
    <recommendedName>
        <fullName evidence="6">RNA polymerase I-specific transcription initiation factor RRN6-like protein</fullName>
    </recommendedName>
</protein>
<dbReference type="GO" id="GO:0042790">
    <property type="term" value="P:nucleolar large rRNA transcription by RNA polymerase I"/>
    <property type="evidence" value="ECO:0007669"/>
    <property type="project" value="TreeGrafter"/>
</dbReference>
<dbReference type="Pfam" id="PF20639">
    <property type="entry name" value="Rrn6_K-rich"/>
    <property type="match status" value="1"/>
</dbReference>
<evidence type="ECO:0000256" key="1">
    <source>
        <dbReference type="SAM" id="MobiDB-lite"/>
    </source>
</evidence>
<dbReference type="PANTHER" id="PTHR28221:SF2">
    <property type="entry name" value="RNA POLYMERASE I-SPECIFIC TRANSCRIPTION INITIATION FACTOR RRN6"/>
    <property type="match status" value="1"/>
</dbReference>
<dbReference type="InterPro" id="IPR019350">
    <property type="entry name" value="RNA_pol_I-sp_TIF_RRN6-like"/>
</dbReference>
<reference evidence="4 5" key="1">
    <citation type="submission" date="2019-06" db="EMBL/GenBank/DDBJ databases">
        <title>Draft genome sequence of the filamentous fungus Phialemoniopsis curvata isolated from diesel fuel.</title>
        <authorList>
            <person name="Varaljay V.A."/>
            <person name="Lyon W.J."/>
            <person name="Crouch A.L."/>
            <person name="Drake C.E."/>
            <person name="Hollomon J.M."/>
            <person name="Nadeau L.J."/>
            <person name="Nunn H.S."/>
            <person name="Stevenson B.S."/>
            <person name="Bojanowski C.L."/>
            <person name="Crookes-Goodson W.J."/>
        </authorList>
    </citation>
    <scope>NUCLEOTIDE SEQUENCE [LARGE SCALE GENOMIC DNA]</scope>
    <source>
        <strain evidence="4 5">D216</strain>
    </source>
</reference>
<feature type="compositionally biased region" description="Basic and acidic residues" evidence="1">
    <location>
        <begin position="950"/>
        <end position="959"/>
    </location>
</feature>
<feature type="region of interest" description="Disordered" evidence="1">
    <location>
        <begin position="950"/>
        <end position="1035"/>
    </location>
</feature>
<feature type="domain" description="RRN6 K-rich C-terminal" evidence="3">
    <location>
        <begin position="918"/>
        <end position="1034"/>
    </location>
</feature>
<dbReference type="Proteomes" id="UP000319257">
    <property type="component" value="Unassembled WGS sequence"/>
</dbReference>
<dbReference type="InterPro" id="IPR048535">
    <property type="entry name" value="RRN6_beta-prop"/>
</dbReference>
<feature type="domain" description="RRN6 beta-propeller" evidence="2">
    <location>
        <begin position="135"/>
        <end position="531"/>
    </location>
</feature>
<dbReference type="InterPro" id="IPR048536">
    <property type="entry name" value="Rrn6_K-rich"/>
</dbReference>
<proteinExistence type="predicted"/>
<evidence type="ECO:0008006" key="6">
    <source>
        <dbReference type="Google" id="ProtNLM"/>
    </source>
</evidence>
<evidence type="ECO:0000313" key="4">
    <source>
        <dbReference type="EMBL" id="TPX07845.1"/>
    </source>
</evidence>
<dbReference type="PANTHER" id="PTHR28221">
    <property type="entry name" value="RNA POLYMERASE I-SPECIFIC TRANSCRIPTION INITIATION FACTOR RRN6"/>
    <property type="match status" value="1"/>
</dbReference>
<evidence type="ECO:0000313" key="5">
    <source>
        <dbReference type="Proteomes" id="UP000319257"/>
    </source>
</evidence>
<dbReference type="AlphaFoldDB" id="A0A507AER6"/>
<feature type="compositionally biased region" description="Polar residues" evidence="1">
    <location>
        <begin position="839"/>
        <end position="848"/>
    </location>
</feature>
<name>A0A507AER6_9PEZI</name>
<dbReference type="InParanoid" id="A0A507AER6"/>
<organism evidence="4 5">
    <name type="scientific">Thyridium curvatum</name>
    <dbReference type="NCBI Taxonomy" id="1093900"/>
    <lineage>
        <taxon>Eukaryota</taxon>
        <taxon>Fungi</taxon>
        <taxon>Dikarya</taxon>
        <taxon>Ascomycota</taxon>
        <taxon>Pezizomycotina</taxon>
        <taxon>Sordariomycetes</taxon>
        <taxon>Sordariomycetidae</taxon>
        <taxon>Thyridiales</taxon>
        <taxon>Thyridiaceae</taxon>
        <taxon>Thyridium</taxon>
    </lineage>
</organism>
<dbReference type="GO" id="GO:0070860">
    <property type="term" value="C:RNA polymerase I core factor complex"/>
    <property type="evidence" value="ECO:0007669"/>
    <property type="project" value="TreeGrafter"/>
</dbReference>
<keyword evidence="5" id="KW-1185">Reference proteome</keyword>
<accession>A0A507AER6</accession>
<evidence type="ECO:0000259" key="2">
    <source>
        <dbReference type="Pfam" id="PF10214"/>
    </source>
</evidence>
<dbReference type="EMBL" id="SKBQ01000084">
    <property type="protein sequence ID" value="TPX07845.1"/>
    <property type="molecule type" value="Genomic_DNA"/>
</dbReference>
<dbReference type="Pfam" id="PF10214">
    <property type="entry name" value="Rrn6_beta-prop"/>
    <property type="match status" value="1"/>
</dbReference>
<dbReference type="GO" id="GO:0001163">
    <property type="term" value="F:RNA polymerase I transcription regulatory region sequence-specific DNA binding"/>
    <property type="evidence" value="ECO:0007669"/>
    <property type="project" value="TreeGrafter"/>
</dbReference>
<comment type="caution">
    <text evidence="4">The sequence shown here is derived from an EMBL/GenBank/DDBJ whole genome shotgun (WGS) entry which is preliminary data.</text>
</comment>
<dbReference type="OrthoDB" id="4090074at2759"/>